<protein>
    <recommendedName>
        <fullName evidence="3">Peptidase A2 domain-containing protein</fullName>
    </recommendedName>
</protein>
<dbReference type="KEGG" id="tpi:TREPR_2584"/>
<keyword evidence="2" id="KW-1185">Reference proteome</keyword>
<evidence type="ECO:0008006" key="3">
    <source>
        <dbReference type="Google" id="ProtNLM"/>
    </source>
</evidence>
<dbReference type="STRING" id="545694.TREPR_2584"/>
<dbReference type="OrthoDB" id="664884at2"/>
<gene>
    <name evidence="1" type="ordered locus">TREPR_2584</name>
</gene>
<accession>F5YGJ6</accession>
<reference evidence="1 2" key="2">
    <citation type="journal article" date="2011" name="ISME J.">
        <title>RNA-seq reveals cooperative metabolic interactions between two termite-gut spirochete species in co-culture.</title>
        <authorList>
            <person name="Rosenthal A.Z."/>
            <person name="Matson E.G."/>
            <person name="Eldar A."/>
            <person name="Leadbetter J.R."/>
        </authorList>
    </citation>
    <scope>NUCLEOTIDE SEQUENCE [LARGE SCALE GENOMIC DNA]</scope>
    <source>
        <strain evidence="2">ATCC BAA-887 / DSM 12427 / ZAS-2</strain>
    </source>
</reference>
<dbReference type="InterPro" id="IPR021109">
    <property type="entry name" value="Peptidase_aspartic_dom_sf"/>
</dbReference>
<sequence length="137" mass="14778">MGTVYAEITLKNAGDVINVRRGYIKEEEVRETTVRALVDTGAGTLIINEEIRQKLGLAIQGLRSASLANEVKEICKVTEPVEIHWKNRETACTSLMISGAGPVLLGAIPLEDMDLIVNPAKQELVGAHGDEVVALLC</sequence>
<dbReference type="Pfam" id="PF13975">
    <property type="entry name" value="gag-asp_proteas"/>
    <property type="match status" value="1"/>
</dbReference>
<dbReference type="AlphaFoldDB" id="F5YGJ6"/>
<dbReference type="Proteomes" id="UP000009223">
    <property type="component" value="Chromosome"/>
</dbReference>
<proteinExistence type="predicted"/>
<reference evidence="2" key="1">
    <citation type="submission" date="2009-12" db="EMBL/GenBank/DDBJ databases">
        <title>Complete sequence of Treponema primitia strain ZAS-2.</title>
        <authorList>
            <person name="Tetu S.G."/>
            <person name="Matson E."/>
            <person name="Ren Q."/>
            <person name="Seshadri R."/>
            <person name="Elbourne L."/>
            <person name="Hassan K.A."/>
            <person name="Durkin A."/>
            <person name="Radune D."/>
            <person name="Mohamoud Y."/>
            <person name="Shay R."/>
            <person name="Jin S."/>
            <person name="Zhang X."/>
            <person name="Lucey K."/>
            <person name="Ballor N.R."/>
            <person name="Ottesen E."/>
            <person name="Rosenthal R."/>
            <person name="Allen A."/>
            <person name="Leadbetter J.R."/>
            <person name="Paulsen I.T."/>
        </authorList>
    </citation>
    <scope>NUCLEOTIDE SEQUENCE [LARGE SCALE GENOMIC DNA]</scope>
    <source>
        <strain evidence="2">ATCC BAA-887 / DSM 12427 / ZAS-2</strain>
    </source>
</reference>
<evidence type="ECO:0000313" key="1">
    <source>
        <dbReference type="EMBL" id="AEF85656.1"/>
    </source>
</evidence>
<dbReference type="RefSeq" id="WP_015707630.1">
    <property type="nucleotide sequence ID" value="NC_015578.1"/>
</dbReference>
<dbReference type="EMBL" id="CP001843">
    <property type="protein sequence ID" value="AEF85656.1"/>
    <property type="molecule type" value="Genomic_DNA"/>
</dbReference>
<dbReference type="Gene3D" id="2.40.70.10">
    <property type="entry name" value="Acid Proteases"/>
    <property type="match status" value="1"/>
</dbReference>
<dbReference type="SUPFAM" id="SSF50630">
    <property type="entry name" value="Acid proteases"/>
    <property type="match status" value="1"/>
</dbReference>
<evidence type="ECO:0000313" key="2">
    <source>
        <dbReference type="Proteomes" id="UP000009223"/>
    </source>
</evidence>
<dbReference type="HOGENOM" id="CLU_153957_0_0_12"/>
<dbReference type="eggNOG" id="COG3577">
    <property type="taxonomic scope" value="Bacteria"/>
</dbReference>
<name>F5YGJ6_TREPZ</name>
<organism evidence="1 2">
    <name type="scientific">Treponema primitia (strain ATCC BAA-887 / DSM 12427 / ZAS-2)</name>
    <dbReference type="NCBI Taxonomy" id="545694"/>
    <lineage>
        <taxon>Bacteria</taxon>
        <taxon>Pseudomonadati</taxon>
        <taxon>Spirochaetota</taxon>
        <taxon>Spirochaetia</taxon>
        <taxon>Spirochaetales</taxon>
        <taxon>Treponemataceae</taxon>
        <taxon>Treponema</taxon>
    </lineage>
</organism>